<dbReference type="PROSITE" id="PS50937">
    <property type="entry name" value="HTH_MERR_2"/>
    <property type="match status" value="1"/>
</dbReference>
<dbReference type="InterPro" id="IPR009061">
    <property type="entry name" value="DNA-bd_dom_put_sf"/>
</dbReference>
<evidence type="ECO:0000313" key="3">
    <source>
        <dbReference type="Proteomes" id="UP001597399"/>
    </source>
</evidence>
<dbReference type="RefSeq" id="WP_381531670.1">
    <property type="nucleotide sequence ID" value="NZ_JBHUMQ010000018.1"/>
</dbReference>
<keyword evidence="3" id="KW-1185">Reference proteome</keyword>
<organism evidence="2 3">
    <name type="scientific">Sporolactobacillus shoreicorticis</name>
    <dbReference type="NCBI Taxonomy" id="1923877"/>
    <lineage>
        <taxon>Bacteria</taxon>
        <taxon>Bacillati</taxon>
        <taxon>Bacillota</taxon>
        <taxon>Bacilli</taxon>
        <taxon>Bacillales</taxon>
        <taxon>Sporolactobacillaceae</taxon>
        <taxon>Sporolactobacillus</taxon>
    </lineage>
</organism>
<keyword evidence="2" id="KW-0238">DNA-binding</keyword>
<dbReference type="SUPFAM" id="SSF46955">
    <property type="entry name" value="Putative DNA-binding domain"/>
    <property type="match status" value="1"/>
</dbReference>
<dbReference type="Proteomes" id="UP001597399">
    <property type="component" value="Unassembled WGS sequence"/>
</dbReference>
<protein>
    <submittedName>
        <fullName evidence="2">MerR family DNA-binding transcriptional regulator</fullName>
    </submittedName>
</protein>
<dbReference type="EMBL" id="JBHUMQ010000018">
    <property type="protein sequence ID" value="MFD2693639.1"/>
    <property type="molecule type" value="Genomic_DNA"/>
</dbReference>
<comment type="caution">
    <text evidence="2">The sequence shown here is derived from an EMBL/GenBank/DDBJ whole genome shotgun (WGS) entry which is preliminary data.</text>
</comment>
<evidence type="ECO:0000313" key="2">
    <source>
        <dbReference type="EMBL" id="MFD2693639.1"/>
    </source>
</evidence>
<accession>A0ABW5S1Q4</accession>
<feature type="domain" description="HTH merR-type" evidence="1">
    <location>
        <begin position="1"/>
        <end position="21"/>
    </location>
</feature>
<dbReference type="Gene3D" id="1.10.1660.10">
    <property type="match status" value="1"/>
</dbReference>
<gene>
    <name evidence="2" type="ORF">ACFSUE_08370</name>
</gene>
<evidence type="ECO:0000259" key="1">
    <source>
        <dbReference type="PROSITE" id="PS50937"/>
    </source>
</evidence>
<proteinExistence type="predicted"/>
<dbReference type="Pfam" id="PF00376">
    <property type="entry name" value="MerR"/>
    <property type="match status" value="1"/>
</dbReference>
<reference evidence="3" key="1">
    <citation type="journal article" date="2019" name="Int. J. Syst. Evol. Microbiol.">
        <title>The Global Catalogue of Microorganisms (GCM) 10K type strain sequencing project: providing services to taxonomists for standard genome sequencing and annotation.</title>
        <authorList>
            <consortium name="The Broad Institute Genomics Platform"/>
            <consortium name="The Broad Institute Genome Sequencing Center for Infectious Disease"/>
            <person name="Wu L."/>
            <person name="Ma J."/>
        </authorList>
    </citation>
    <scope>NUCLEOTIDE SEQUENCE [LARGE SCALE GENOMIC DNA]</scope>
    <source>
        <strain evidence="3">TISTR 2466</strain>
    </source>
</reference>
<sequence length="49" mass="5629">MGGFSKLTGISIDTLRYYEKEKSFIWAEIRAIRDSSRRKIECGLTLSSD</sequence>
<name>A0ABW5S1Q4_9BACL</name>
<dbReference type="GO" id="GO:0003677">
    <property type="term" value="F:DNA binding"/>
    <property type="evidence" value="ECO:0007669"/>
    <property type="project" value="UniProtKB-KW"/>
</dbReference>
<dbReference type="InterPro" id="IPR000551">
    <property type="entry name" value="MerR-type_HTH_dom"/>
</dbReference>